<feature type="domain" description="Glycosyltransferase 2-like" evidence="4">
    <location>
        <begin position="226"/>
        <end position="399"/>
    </location>
</feature>
<evidence type="ECO:0000259" key="4">
    <source>
        <dbReference type="Pfam" id="PF00535"/>
    </source>
</evidence>
<proteinExistence type="inferred from homology"/>
<dbReference type="Pfam" id="PF13692">
    <property type="entry name" value="Glyco_trans_1_4"/>
    <property type="match status" value="1"/>
</dbReference>
<dbReference type="Proteomes" id="UP000182312">
    <property type="component" value="Unassembled WGS sequence"/>
</dbReference>
<feature type="domain" description="Glycosyltransferase subfamily 4-like N-terminal" evidence="5">
    <location>
        <begin position="513"/>
        <end position="713"/>
    </location>
</feature>
<dbReference type="PANTHER" id="PTHR43179">
    <property type="entry name" value="RHAMNOSYLTRANSFERASE WBBL"/>
    <property type="match status" value="1"/>
</dbReference>
<evidence type="ECO:0000313" key="7">
    <source>
        <dbReference type="Proteomes" id="UP000182312"/>
    </source>
</evidence>
<evidence type="ECO:0000256" key="1">
    <source>
        <dbReference type="ARBA" id="ARBA00006739"/>
    </source>
</evidence>
<gene>
    <name evidence="6" type="ORF">SAMN04487972_13710</name>
</gene>
<dbReference type="PANTHER" id="PTHR43179:SF12">
    <property type="entry name" value="GALACTOFURANOSYLTRANSFERASE GLFT2"/>
    <property type="match status" value="1"/>
</dbReference>
<dbReference type="CDD" id="cd03801">
    <property type="entry name" value="GT4_PimA-like"/>
    <property type="match status" value="1"/>
</dbReference>
<dbReference type="SUPFAM" id="SSF53448">
    <property type="entry name" value="Nucleotide-diphospho-sugar transferases"/>
    <property type="match status" value="1"/>
</dbReference>
<accession>A0A1I0UCJ1</accession>
<protein>
    <submittedName>
        <fullName evidence="6">Glycosyltransferase, GT2 family</fullName>
    </submittedName>
</protein>
<organism evidence="6 7">
    <name type="scientific">Paracoccus halophilus</name>
    <dbReference type="NCBI Taxonomy" id="376733"/>
    <lineage>
        <taxon>Bacteria</taxon>
        <taxon>Pseudomonadati</taxon>
        <taxon>Pseudomonadota</taxon>
        <taxon>Alphaproteobacteria</taxon>
        <taxon>Rhodobacterales</taxon>
        <taxon>Paracoccaceae</taxon>
        <taxon>Paracoccus</taxon>
    </lineage>
</organism>
<sequence length="1259" mass="139704">MTVDVLIDGQVVAGGIVADLHRQDVEVAGFGTGRHGFEVALDAGWLQPLSEPYPELRVDIRDSLSGAILLSRTLDAQSPAVLVAPKSDGGDEARVVPRPQLITAPESVPSFRVHIDKLTPEGRLVGWSLNLAAPRNKFSLEVLIDDVHYASIRNTADRKDLLRHFPTGGEGGFDLQLPHRYLETGSHAVTVIAPDGSSRTRTIATQQDHNPAELIFGNLSSDGTAIVVPIYNAADDVEICIRRLLDHTDASVEVILIDDCSPDPRIAEILKDASRHSRFRILRNDENLGFTRTINRGLVESGMRDVVILNSDARVTPRWLPNMLAAARSMPRVATVTAMSDRAGAFSAPEIGNENDLPPGIDEAAYARAFRRRQFGTYPVVPTGNGFCMLITRAAMQEIGLLDAEGFPRGYGEENDFCMRAMRAGWQNVVDDRTYVFHDRTKSFGASKQTNAEAGARVVNERYPEYRFMTSVYREGEDILLARHQARRALSDCTRPESILPRALFVVSTSSGGTPQTNLDLMSALTDSYDCWLLRCDSRVIELSHLVDGEVKPVRSHRLSRPIDPVTHRSQEYDRVVESWLVFHDFELVHIRHLAWHSLSLPALAKANHMAVVHSFHDFYALCPTVNLLKDESFCSGACSRMQGSCEPALWAPGTMPDVNRPWIDVWRSRYQQVMTHCDAFVTTSEPVRDRILAHLPGIVSDRFFVIPHGRDFRRFDATPPTPQPGEPLRILIPGNINLNKGLAVINALMERDTENRLEFHLLGTHPPATPLHPRVVRHGPYTREDFRERVRAISPHVGAVFTIVEETWCHTLTEMWAAGLPAVVFDFPTVAGRVRESGAGWVVDHGDIGALYDSLIGIMTDRDELIRAYLAVRNWQSAEGAARTTRFMAAQYIDVYGAAMAASQRSSRPRGERRRIAVVAPGTFPDLDRANASTHVRLWQRTRNSLDRPLDYVRMHPQALLANLATGGIAGAIIQRNAIPGPWVDRVIDAFAAANVPYVVELDDDLFDVPADKDPAGHYAAYRPRLERLIRQAAALSVSTPVLRDCMARLNGRIEVIPNALSREVWAMGDIARVPDGNIRALYMGTTTHQADLDMILPALEAVAARRPDFRLSVIGIGDAPLPAFAERIAVPPNAKDYPRFVRWLGDQRRNVDFGLAPLQELPFNDAKSDLKILDNGALGLPVVASRHPAFAHLAGREGVTLVPNRVEKWTAALLDQIDNRDRHAKAGRELQRWVFENRAVETSPGAFDRLVEGILAV</sequence>
<dbReference type="SUPFAM" id="SSF53756">
    <property type="entry name" value="UDP-Glycosyltransferase/glycogen phosphorylase"/>
    <property type="match status" value="2"/>
</dbReference>
<keyword evidence="2" id="KW-0328">Glycosyltransferase</keyword>
<dbReference type="InterPro" id="IPR029044">
    <property type="entry name" value="Nucleotide-diphossugar_trans"/>
</dbReference>
<dbReference type="InterPro" id="IPR028098">
    <property type="entry name" value="Glyco_trans_4-like_N"/>
</dbReference>
<evidence type="ECO:0000259" key="5">
    <source>
        <dbReference type="Pfam" id="PF13439"/>
    </source>
</evidence>
<dbReference type="GO" id="GO:0016757">
    <property type="term" value="F:glycosyltransferase activity"/>
    <property type="evidence" value="ECO:0007669"/>
    <property type="project" value="UniProtKB-KW"/>
</dbReference>
<evidence type="ECO:0000256" key="3">
    <source>
        <dbReference type="ARBA" id="ARBA00022679"/>
    </source>
</evidence>
<keyword evidence="3 6" id="KW-0808">Transferase</keyword>
<dbReference type="RefSeq" id="WP_081967613.1">
    <property type="nucleotide sequence ID" value="NZ_FOJO01000037.1"/>
</dbReference>
<comment type="similarity">
    <text evidence="1">Belongs to the glycosyltransferase 2 family.</text>
</comment>
<dbReference type="Pfam" id="PF00535">
    <property type="entry name" value="Glycos_transf_2"/>
    <property type="match status" value="1"/>
</dbReference>
<evidence type="ECO:0000256" key="2">
    <source>
        <dbReference type="ARBA" id="ARBA00022676"/>
    </source>
</evidence>
<reference evidence="6 7" key="1">
    <citation type="submission" date="2016-10" db="EMBL/GenBank/DDBJ databases">
        <authorList>
            <person name="de Groot N.N."/>
        </authorList>
    </citation>
    <scope>NUCLEOTIDE SEQUENCE [LARGE SCALE GENOMIC DNA]</scope>
    <source>
        <strain evidence="6 7">CGMCC 1.6117</strain>
    </source>
</reference>
<dbReference type="InterPro" id="IPR001173">
    <property type="entry name" value="Glyco_trans_2-like"/>
</dbReference>
<dbReference type="OrthoDB" id="9771846at2"/>
<dbReference type="Pfam" id="PF13439">
    <property type="entry name" value="Glyco_transf_4"/>
    <property type="match status" value="1"/>
</dbReference>
<dbReference type="AlphaFoldDB" id="A0A1I0UCJ1"/>
<dbReference type="Gene3D" id="3.90.550.10">
    <property type="entry name" value="Spore Coat Polysaccharide Biosynthesis Protein SpsA, Chain A"/>
    <property type="match status" value="1"/>
</dbReference>
<evidence type="ECO:0000313" key="6">
    <source>
        <dbReference type="EMBL" id="SFA61517.1"/>
    </source>
</evidence>
<name>A0A1I0UCJ1_9RHOB</name>
<dbReference type="EMBL" id="FOJO01000037">
    <property type="protein sequence ID" value="SFA61517.1"/>
    <property type="molecule type" value="Genomic_DNA"/>
</dbReference>
<dbReference type="Gene3D" id="3.40.50.2000">
    <property type="entry name" value="Glycogen Phosphorylase B"/>
    <property type="match status" value="3"/>
</dbReference>